<dbReference type="Gene3D" id="2.60.40.1180">
    <property type="entry name" value="Golgi alpha-mannosidase II"/>
    <property type="match status" value="1"/>
</dbReference>
<dbReference type="SUPFAM" id="SSF51445">
    <property type="entry name" value="(Trans)glycosidases"/>
    <property type="match status" value="1"/>
</dbReference>
<dbReference type="Gene3D" id="3.20.20.80">
    <property type="entry name" value="Glycosidases"/>
    <property type="match status" value="1"/>
</dbReference>
<dbReference type="RefSeq" id="WP_201310959.1">
    <property type="nucleotide sequence ID" value="NZ_CAWVIJ010000019.1"/>
</dbReference>
<evidence type="ECO:0000256" key="1">
    <source>
        <dbReference type="ARBA" id="ARBA00008061"/>
    </source>
</evidence>
<dbReference type="GO" id="GO:0009313">
    <property type="term" value="P:oligosaccharide catabolic process"/>
    <property type="evidence" value="ECO:0007669"/>
    <property type="project" value="TreeGrafter"/>
</dbReference>
<dbReference type="PANTHER" id="PTHR10357">
    <property type="entry name" value="ALPHA-AMYLASE FAMILY MEMBER"/>
    <property type="match status" value="1"/>
</dbReference>
<dbReference type="PANTHER" id="PTHR10357:SF179">
    <property type="entry name" value="NEUTRAL AND BASIC AMINO ACID TRANSPORT PROTEIN RBAT"/>
    <property type="match status" value="1"/>
</dbReference>
<organism evidence="5 6">
    <name type="scientific">Anaerostipes butyraticus</name>
    <dbReference type="NCBI Taxonomy" id="645466"/>
    <lineage>
        <taxon>Bacteria</taxon>
        <taxon>Bacillati</taxon>
        <taxon>Bacillota</taxon>
        <taxon>Clostridia</taxon>
        <taxon>Lachnospirales</taxon>
        <taxon>Lachnospiraceae</taxon>
        <taxon>Anaerostipes</taxon>
    </lineage>
</organism>
<accession>A0A916VCF3</accession>
<dbReference type="SMART" id="SM00642">
    <property type="entry name" value="Aamy"/>
    <property type="match status" value="1"/>
</dbReference>
<protein>
    <submittedName>
        <fullName evidence="5">Alpha-glucosidase</fullName>
    </submittedName>
</protein>
<sequence length="537" mass="63508">MEEKWWQSSVVYQIYPRSFYDSNQDGIGDIPGIIEKLDYLAELGIDVIWLNPVFQSPNVDNGYDISDYEAVNPEYGTMEDLRLLIKKCRARGIKVILDLVVNHTSDQHVWFQEAKKSADNPYHDYYIWRKEPNDLMSNFGGSAWEYVPEVDQYYLHFYSRQQPDLNWENPRMRQDIYKMMNFWIHEGIGGFRMDVIDLIGKVPDQNIKENGPHLHEYLQEMARETYGEKDLLTVGETWGAAAENAKLFCDPRRKELSMIFQFEQINLDKVKGKHRWDLKELDMIELKDVLSKWQSVMENNGWNSLFWNNHDLPRIVSRWGNDHGKYRVLSAKMLAILLHGMKGTPYIYQGEEIGMTNFYSDDISDYPDIETQQVYKERLDQGFSKEDILRSIHKKARDNGRTPMQWSQAENAGFTKGVPWMKVNPNYQQVNAADCLEHKDSIFYTYQTLIRLRKESRVLRQGTYRLIDRENPNIFSYERILENQKIMVICNFYQEETKYEVSLEGARVLTANYPDMEYRSGILCLRAYEAVMLIWEK</sequence>
<dbReference type="SUPFAM" id="SSF51011">
    <property type="entry name" value="Glycosyl hydrolase domain"/>
    <property type="match status" value="1"/>
</dbReference>
<keyword evidence="6" id="KW-1185">Reference proteome</keyword>
<name>A0A916VCF3_9FIRM</name>
<keyword evidence="2" id="KW-0378">Hydrolase</keyword>
<gene>
    <name evidence="5" type="primary">dexB</name>
    <name evidence="5" type="ORF">ANBU17_14810</name>
</gene>
<dbReference type="Pfam" id="PF23915">
    <property type="entry name" value="SusG_C"/>
    <property type="match status" value="1"/>
</dbReference>
<dbReference type="InterPro" id="IPR017853">
    <property type="entry name" value="GH"/>
</dbReference>
<dbReference type="InterPro" id="IPR006047">
    <property type="entry name" value="GH13_cat_dom"/>
</dbReference>
<evidence type="ECO:0000313" key="6">
    <source>
        <dbReference type="Proteomes" id="UP000613208"/>
    </source>
</evidence>
<evidence type="ECO:0000259" key="4">
    <source>
        <dbReference type="SMART" id="SM00642"/>
    </source>
</evidence>
<dbReference type="Gene3D" id="3.90.400.10">
    <property type="entry name" value="Oligo-1,6-glucosidase, Domain 2"/>
    <property type="match status" value="1"/>
</dbReference>
<dbReference type="EMBL" id="BLYI01000031">
    <property type="protein sequence ID" value="GFO85134.1"/>
    <property type="molecule type" value="Genomic_DNA"/>
</dbReference>
<dbReference type="CDD" id="cd11333">
    <property type="entry name" value="AmyAc_SI_OligoGlu_DGase"/>
    <property type="match status" value="1"/>
</dbReference>
<dbReference type="GO" id="GO:0004556">
    <property type="term" value="F:alpha-amylase activity"/>
    <property type="evidence" value="ECO:0007669"/>
    <property type="project" value="TreeGrafter"/>
</dbReference>
<reference evidence="5" key="1">
    <citation type="submission" date="2020-06" db="EMBL/GenBank/DDBJ databases">
        <title>Characterization of fructooligosaccharide metabolism and fructooligosaccharide-degrading enzymes in human commensal butyrate producers.</title>
        <authorList>
            <person name="Tanno H."/>
            <person name="Fujii T."/>
            <person name="Hirano K."/>
            <person name="Maeno S."/>
            <person name="Tonozuka T."/>
            <person name="Sakamoto M."/>
            <person name="Ohkuma M."/>
            <person name="Tochio T."/>
            <person name="Endo A."/>
        </authorList>
    </citation>
    <scope>NUCLEOTIDE SEQUENCE</scope>
    <source>
        <strain evidence="5">JCM 17466</strain>
    </source>
</reference>
<dbReference type="Proteomes" id="UP000613208">
    <property type="component" value="Unassembled WGS sequence"/>
</dbReference>
<evidence type="ECO:0000256" key="3">
    <source>
        <dbReference type="ARBA" id="ARBA00023295"/>
    </source>
</evidence>
<dbReference type="InterPro" id="IPR045857">
    <property type="entry name" value="O16G_dom_2"/>
</dbReference>
<feature type="domain" description="Glycosyl hydrolase family 13 catalytic" evidence="4">
    <location>
        <begin position="13"/>
        <end position="401"/>
    </location>
</feature>
<comment type="caution">
    <text evidence="5">The sequence shown here is derived from an EMBL/GenBank/DDBJ whole genome shotgun (WGS) entry which is preliminary data.</text>
</comment>
<dbReference type="InterPro" id="IPR013780">
    <property type="entry name" value="Glyco_hydro_b"/>
</dbReference>
<dbReference type="FunFam" id="3.20.20.80:FF:000064">
    <property type="entry name" value="Oligo-1,6-glucosidase"/>
    <property type="match status" value="2"/>
</dbReference>
<dbReference type="InterPro" id="IPR056300">
    <property type="entry name" value="SusG-like_C"/>
</dbReference>
<evidence type="ECO:0000313" key="5">
    <source>
        <dbReference type="EMBL" id="GFO85134.1"/>
    </source>
</evidence>
<dbReference type="Pfam" id="PF00128">
    <property type="entry name" value="Alpha-amylase"/>
    <property type="match status" value="1"/>
</dbReference>
<dbReference type="NCBIfam" id="NF008183">
    <property type="entry name" value="PRK10933.1"/>
    <property type="match status" value="1"/>
</dbReference>
<dbReference type="FunFam" id="2.60.40.1180:FF:000007">
    <property type="entry name" value="Sucrose isomerase"/>
    <property type="match status" value="1"/>
</dbReference>
<dbReference type="FunFam" id="3.90.400.10:FF:000002">
    <property type="entry name" value="Sucrose isomerase"/>
    <property type="match status" value="1"/>
</dbReference>
<evidence type="ECO:0000256" key="2">
    <source>
        <dbReference type="ARBA" id="ARBA00022801"/>
    </source>
</evidence>
<keyword evidence="3" id="KW-0326">Glycosidase</keyword>
<proteinExistence type="inferred from homology"/>
<comment type="similarity">
    <text evidence="1">Belongs to the glycosyl hydrolase 13 family.</text>
</comment>
<dbReference type="AlphaFoldDB" id="A0A916VCF3"/>